<evidence type="ECO:0000313" key="2">
    <source>
        <dbReference type="Proteomes" id="UP000000271"/>
    </source>
</evidence>
<sequence length="200" mass="22898">MKPSKTTSSGISLSQGDSSHITEFHHCLHRYMEPCQGRDKHVTTSLKRVQSIQCMETAAKKTARAWAVEYFSWLQTRSLGLVQTDLPYNGKTRFRAGGLTLLGMTEDPFRHVNLSSWLIESGVLLHQQERKASVSRFTFLTAEQNGRDLLFTAVESFAPALPWKLYRMTQGIIHPFVMNRFAHHIGKPDRSFSCLKDRYH</sequence>
<dbReference type="eggNOG" id="COG0702">
    <property type="taxonomic scope" value="Bacteria"/>
</dbReference>
<name>D6XUA3_BACIE</name>
<dbReference type="EMBL" id="CP001791">
    <property type="protein sequence ID" value="ADH99389.1"/>
    <property type="molecule type" value="Genomic_DNA"/>
</dbReference>
<proteinExistence type="predicted"/>
<organism evidence="1 2">
    <name type="scientific">Bacillus selenitireducens (strain ATCC 700615 / DSM 15326 / MLS10)</name>
    <dbReference type="NCBI Taxonomy" id="439292"/>
    <lineage>
        <taxon>Bacteria</taxon>
        <taxon>Bacillati</taxon>
        <taxon>Bacillota</taxon>
        <taxon>Bacilli</taxon>
        <taxon>Bacillales</taxon>
        <taxon>Bacillaceae</taxon>
        <taxon>Salisediminibacterium</taxon>
    </lineage>
</organism>
<gene>
    <name evidence="1" type="ordered locus">Bsel_1885</name>
</gene>
<dbReference type="KEGG" id="bse:Bsel_1885"/>
<accession>D6XUA3</accession>
<dbReference type="AlphaFoldDB" id="D6XUA3"/>
<dbReference type="OrthoDB" id="9774199at2"/>
<reference evidence="1" key="1">
    <citation type="submission" date="2009-10" db="EMBL/GenBank/DDBJ databases">
        <title>Complete sequence of Bacillus selenitireducens MLS10.</title>
        <authorList>
            <consortium name="US DOE Joint Genome Institute"/>
            <person name="Lucas S."/>
            <person name="Copeland A."/>
            <person name="Lapidus A."/>
            <person name="Glavina del Rio T."/>
            <person name="Dalin E."/>
            <person name="Tice H."/>
            <person name="Bruce D."/>
            <person name="Goodwin L."/>
            <person name="Pitluck S."/>
            <person name="Sims D."/>
            <person name="Brettin T."/>
            <person name="Detter J.C."/>
            <person name="Han C."/>
            <person name="Larimer F."/>
            <person name="Land M."/>
            <person name="Hauser L."/>
            <person name="Kyrpides N."/>
            <person name="Ovchinnikova G."/>
            <person name="Stolz J."/>
        </authorList>
    </citation>
    <scope>NUCLEOTIDE SEQUENCE [LARGE SCALE GENOMIC DNA]</scope>
    <source>
        <strain evidence="1">MLS10</strain>
    </source>
</reference>
<keyword evidence="2" id="KW-1185">Reference proteome</keyword>
<dbReference type="Proteomes" id="UP000000271">
    <property type="component" value="Chromosome"/>
</dbReference>
<evidence type="ECO:0000313" key="1">
    <source>
        <dbReference type="EMBL" id="ADH99389.1"/>
    </source>
</evidence>
<dbReference type="HOGENOM" id="CLU_1363917_0_0_9"/>
<protein>
    <recommendedName>
        <fullName evidence="3">DUF2867 domain-containing protein</fullName>
    </recommendedName>
</protein>
<evidence type="ECO:0008006" key="3">
    <source>
        <dbReference type="Google" id="ProtNLM"/>
    </source>
</evidence>
<dbReference type="RefSeq" id="WP_013172811.1">
    <property type="nucleotide sequence ID" value="NC_014219.1"/>
</dbReference>
<dbReference type="STRING" id="439292.Bsel_1885"/>